<evidence type="ECO:0000313" key="1">
    <source>
        <dbReference type="EMBL" id="JAE38127.1"/>
    </source>
</evidence>
<name>A0A0A9HN57_ARUDO</name>
<organism evidence="1">
    <name type="scientific">Arundo donax</name>
    <name type="common">Giant reed</name>
    <name type="synonym">Donax arundinaceus</name>
    <dbReference type="NCBI Taxonomy" id="35708"/>
    <lineage>
        <taxon>Eukaryota</taxon>
        <taxon>Viridiplantae</taxon>
        <taxon>Streptophyta</taxon>
        <taxon>Embryophyta</taxon>
        <taxon>Tracheophyta</taxon>
        <taxon>Spermatophyta</taxon>
        <taxon>Magnoliopsida</taxon>
        <taxon>Liliopsida</taxon>
        <taxon>Poales</taxon>
        <taxon>Poaceae</taxon>
        <taxon>PACMAD clade</taxon>
        <taxon>Arundinoideae</taxon>
        <taxon>Arundineae</taxon>
        <taxon>Arundo</taxon>
    </lineage>
</organism>
<protein>
    <submittedName>
        <fullName evidence="1">ELF6</fullName>
    </submittedName>
</protein>
<dbReference type="AlphaFoldDB" id="A0A0A9HN57"/>
<reference evidence="1" key="1">
    <citation type="submission" date="2014-09" db="EMBL/GenBank/DDBJ databases">
        <authorList>
            <person name="Magalhaes I.L.F."/>
            <person name="Oliveira U."/>
            <person name="Santos F.R."/>
            <person name="Vidigal T.H.D.A."/>
            <person name="Brescovit A.D."/>
            <person name="Santos A.J."/>
        </authorList>
    </citation>
    <scope>NUCLEOTIDE SEQUENCE</scope>
    <source>
        <tissue evidence="1">Shoot tissue taken approximately 20 cm above the soil surface</tissue>
    </source>
</reference>
<sequence length="24" mass="3249">MQGWRSRRWWDWRRQRMTRRRGSG</sequence>
<dbReference type="EMBL" id="GBRH01159769">
    <property type="protein sequence ID" value="JAE38127.1"/>
    <property type="molecule type" value="Transcribed_RNA"/>
</dbReference>
<accession>A0A0A9HN57</accession>
<reference evidence="1" key="2">
    <citation type="journal article" date="2015" name="Data Brief">
        <title>Shoot transcriptome of the giant reed, Arundo donax.</title>
        <authorList>
            <person name="Barrero R.A."/>
            <person name="Guerrero F.D."/>
            <person name="Moolhuijzen P."/>
            <person name="Goolsby J.A."/>
            <person name="Tidwell J."/>
            <person name="Bellgard S.E."/>
            <person name="Bellgard M.I."/>
        </authorList>
    </citation>
    <scope>NUCLEOTIDE SEQUENCE</scope>
    <source>
        <tissue evidence="1">Shoot tissue taken approximately 20 cm above the soil surface</tissue>
    </source>
</reference>
<proteinExistence type="predicted"/>